<dbReference type="OrthoDB" id="1404627at2"/>
<comment type="caution">
    <text evidence="2">The sequence shown here is derived from an EMBL/GenBank/DDBJ whole genome shotgun (WGS) entry which is preliminary data.</text>
</comment>
<dbReference type="Pfam" id="PF18976">
    <property type="entry name" value="DUF5712"/>
    <property type="match status" value="1"/>
</dbReference>
<dbReference type="RefSeq" id="WP_104715995.1">
    <property type="nucleotide sequence ID" value="NZ_PTRA01000009.1"/>
</dbReference>
<reference evidence="3" key="1">
    <citation type="submission" date="2018-02" db="EMBL/GenBank/DDBJ databases">
        <title>Genome sequencing of Solimonas sp. HR-BB.</title>
        <authorList>
            <person name="Lee Y."/>
            <person name="Jeon C.O."/>
        </authorList>
    </citation>
    <scope>NUCLEOTIDE SEQUENCE [LARGE SCALE GENOMIC DNA]</scope>
    <source>
        <strain evidence="3">HR-U</strain>
    </source>
</reference>
<evidence type="ECO:0000313" key="2">
    <source>
        <dbReference type="EMBL" id="PQA53397.1"/>
    </source>
</evidence>
<organism evidence="2 3">
    <name type="scientific">Siphonobacter curvatus</name>
    <dbReference type="NCBI Taxonomy" id="2094562"/>
    <lineage>
        <taxon>Bacteria</taxon>
        <taxon>Pseudomonadati</taxon>
        <taxon>Bacteroidota</taxon>
        <taxon>Cytophagia</taxon>
        <taxon>Cytophagales</taxon>
        <taxon>Cytophagaceae</taxon>
        <taxon>Siphonobacter</taxon>
    </lineage>
</organism>
<name>A0A2S7IF00_9BACT</name>
<accession>A0A2S7IF00</accession>
<evidence type="ECO:0000313" key="3">
    <source>
        <dbReference type="Proteomes" id="UP000239590"/>
    </source>
</evidence>
<feature type="compositionally biased region" description="Polar residues" evidence="1">
    <location>
        <begin position="168"/>
        <end position="185"/>
    </location>
</feature>
<keyword evidence="3" id="KW-1185">Reference proteome</keyword>
<gene>
    <name evidence="2" type="ORF">C5O19_24435</name>
</gene>
<dbReference type="EMBL" id="PTRA01000009">
    <property type="protein sequence ID" value="PQA53397.1"/>
    <property type="molecule type" value="Genomic_DNA"/>
</dbReference>
<feature type="compositionally biased region" description="Polar residues" evidence="1">
    <location>
        <begin position="263"/>
        <end position="282"/>
    </location>
</feature>
<feature type="region of interest" description="Disordered" evidence="1">
    <location>
        <begin position="164"/>
        <end position="189"/>
    </location>
</feature>
<sequence length="282" mass="32332">MVTNFSSPLKGANAGSCRRLVSYLEKEDKGLTLEQQRGFFSRDQDEIRGLEVVERMDANAERQGLKKEQDRFYTFTLDPSQKELAHIASDEQKLKAFTRQAMENYAANFQKGLESKDLVWYARIEHQRSYTHEDEAVKAGLAQKGELKPGAQLHVHVVVSRFEKRSPEQQLSGERTGSLSPLTNHRQTKGVIQGSFERTRLIAANEKSFDELFQYQRTLEEQFAYARALKSENQAERLWAKEQALKESLERQKQEERARHLNQAAQRSSAGPEQQASNGLSR</sequence>
<feature type="compositionally biased region" description="Basic and acidic residues" evidence="1">
    <location>
        <begin position="248"/>
        <end position="259"/>
    </location>
</feature>
<proteinExistence type="predicted"/>
<feature type="region of interest" description="Disordered" evidence="1">
    <location>
        <begin position="248"/>
        <end position="282"/>
    </location>
</feature>
<protein>
    <recommendedName>
        <fullName evidence="4">Mobilization protein</fullName>
    </recommendedName>
</protein>
<dbReference type="Proteomes" id="UP000239590">
    <property type="component" value="Unassembled WGS sequence"/>
</dbReference>
<dbReference type="InterPro" id="IPR043766">
    <property type="entry name" value="BfmA-like"/>
</dbReference>
<dbReference type="AlphaFoldDB" id="A0A2S7IF00"/>
<evidence type="ECO:0000256" key="1">
    <source>
        <dbReference type="SAM" id="MobiDB-lite"/>
    </source>
</evidence>
<evidence type="ECO:0008006" key="4">
    <source>
        <dbReference type="Google" id="ProtNLM"/>
    </source>
</evidence>